<accession>A0ABM5LYF7</accession>
<name>A0ABM5LYF7_BACA1</name>
<proteinExistence type="predicted"/>
<evidence type="ECO:0008006" key="4">
    <source>
        <dbReference type="Google" id="ProtNLM"/>
    </source>
</evidence>
<dbReference type="InterPro" id="IPR021145">
    <property type="entry name" value="Portal_protein_SPP1_Gp6-like"/>
</dbReference>
<evidence type="ECO:0000256" key="1">
    <source>
        <dbReference type="SAM" id="MobiDB-lite"/>
    </source>
</evidence>
<protein>
    <recommendedName>
        <fullName evidence="4">Phage portal protein</fullName>
    </recommendedName>
</protein>
<gene>
    <name evidence="2" type="ordered locus">BATR1942_09865</name>
</gene>
<dbReference type="EMBL" id="CP002207">
    <property type="protein sequence ID" value="ADP32906.1"/>
    <property type="molecule type" value="Genomic_DNA"/>
</dbReference>
<feature type="compositionally biased region" description="Basic and acidic residues" evidence="1">
    <location>
        <begin position="470"/>
        <end position="482"/>
    </location>
</feature>
<evidence type="ECO:0000313" key="2">
    <source>
        <dbReference type="EMBL" id="ADP32906.1"/>
    </source>
</evidence>
<keyword evidence="3" id="KW-1185">Reference proteome</keyword>
<feature type="region of interest" description="Disordered" evidence="1">
    <location>
        <begin position="470"/>
        <end position="515"/>
    </location>
</feature>
<feature type="compositionally biased region" description="Acidic residues" evidence="1">
    <location>
        <begin position="491"/>
        <end position="515"/>
    </location>
</feature>
<dbReference type="RefSeq" id="WP_003325605.1">
    <property type="nucleotide sequence ID" value="NC_014639.1"/>
</dbReference>
<organism evidence="2 3">
    <name type="scientific">Bacillus atrophaeus (strain 1942)</name>
    <dbReference type="NCBI Taxonomy" id="720555"/>
    <lineage>
        <taxon>Bacteria</taxon>
        <taxon>Bacillati</taxon>
        <taxon>Bacillota</taxon>
        <taxon>Bacilli</taxon>
        <taxon>Bacillales</taxon>
        <taxon>Bacillaceae</taxon>
        <taxon>Bacillus</taxon>
    </lineage>
</organism>
<reference evidence="2 3" key="1">
    <citation type="journal article" date="2011" name="Front. Microbiol.">
        <title>Genomic signatures of strain selection and enhancement in Bacillus atrophaeus var. globigii, a historical biowarfare simulant.</title>
        <authorList>
            <person name="Gibbons H.S."/>
            <person name="Broomall S.M."/>
            <person name="McNew L.A."/>
            <person name="Daligault H."/>
            <person name="Chapman C."/>
            <person name="Bruce D."/>
            <person name="Karavis M."/>
            <person name="Krepps M."/>
            <person name="McGregor P.A."/>
            <person name="Hong C."/>
            <person name="Park K.H."/>
            <person name="Akmal A."/>
            <person name="Feldman A."/>
            <person name="Lin J.S."/>
            <person name="Chang W.E."/>
            <person name="Higgs B.W."/>
            <person name="Demirev P."/>
            <person name="Lindquist J."/>
            <person name="Liem A."/>
            <person name="Fochler E."/>
            <person name="Read T.D."/>
            <person name="Tapia R."/>
            <person name="Johnson S."/>
            <person name="Bishop-Lilly K.A."/>
            <person name="Detter C."/>
            <person name="Han C."/>
            <person name="Sozhamannan S."/>
            <person name="Rosenzweig C.N."/>
            <person name="Skowronski E.W."/>
        </authorList>
    </citation>
    <scope>NUCLEOTIDE SEQUENCE [LARGE SCALE GENOMIC DNA]</scope>
    <source>
        <strain evidence="2 3">1942</strain>
    </source>
</reference>
<sequence>MSTFNQMFTKGEFYPPIEHKDRINRYKENKLLIEGKHGELFRKHNFNRNGKLYVSVNLAGIIAKKSADFLIGDGVQVSAGKEDNSREQVALDRIKDANDVDILFYESALANAYRGDSFFKVRYGQEYGGMYPPEFDNPRVIIETLDAGYVFPEVAKHNKNLITAYHVAIPIRIDDESKEIMESDWVLNIESHYAGKIIYNQFKLTVMVTEADGTPIDFKIGDPIGSPQEVFTGVPVPLVVHVPNFSLDDHWEGLDDLSELKPLFDELNNRLSQVASILDKHSDPALALPMGLLTEDEHGRPIFNVANSKVFEIDGNSKDIIPQYVTWNGQLQEAYSEIDRIIDMILITAEIPAVALGKGDSGTSGSSGLAIRFRLNSLLAKIKRKRKYYEKGLKRVFLIAQYLESVVGVADYEISTPKLTFTDGLDKDELQEANLTSIRTGGAVTMSQKTAIMKLDGLTEEQADAEIARIEEEQSAQAKKEATASPSIFNDLEEDEEEDEPEEEEEKEESEEEQE</sequence>
<dbReference type="Proteomes" id="UP000006867">
    <property type="component" value="Chromosome"/>
</dbReference>
<evidence type="ECO:0000313" key="3">
    <source>
        <dbReference type="Proteomes" id="UP000006867"/>
    </source>
</evidence>
<dbReference type="Pfam" id="PF05133">
    <property type="entry name" value="SPP1_portal"/>
    <property type="match status" value="1"/>
</dbReference>